<dbReference type="EMBL" id="ACZM01000007">
    <property type="protein sequence ID" value="EHG21380.1"/>
    <property type="molecule type" value="Genomic_DNA"/>
</dbReference>
<accession>G5GNZ3</accession>
<organism evidence="2 3">
    <name type="scientific">Selenomonas infelix ATCC 43532</name>
    <dbReference type="NCBI Taxonomy" id="679201"/>
    <lineage>
        <taxon>Bacteria</taxon>
        <taxon>Bacillati</taxon>
        <taxon>Bacillota</taxon>
        <taxon>Negativicutes</taxon>
        <taxon>Selenomonadales</taxon>
        <taxon>Selenomonadaceae</taxon>
        <taxon>Selenomonas</taxon>
    </lineage>
</organism>
<dbReference type="InterPro" id="IPR036465">
    <property type="entry name" value="vWFA_dom_sf"/>
</dbReference>
<feature type="domain" description="VWFA" evidence="1">
    <location>
        <begin position="41"/>
        <end position="182"/>
    </location>
</feature>
<dbReference type="SUPFAM" id="SSF53300">
    <property type="entry name" value="vWA-like"/>
    <property type="match status" value="1"/>
</dbReference>
<dbReference type="Proteomes" id="UP000004129">
    <property type="component" value="Unassembled WGS sequence"/>
</dbReference>
<dbReference type="InterPro" id="IPR002035">
    <property type="entry name" value="VWF_A"/>
</dbReference>
<comment type="caution">
    <text evidence="2">The sequence shown here is derived from an EMBL/GenBank/DDBJ whole genome shotgun (WGS) entry which is preliminary data.</text>
</comment>
<dbReference type="HOGENOM" id="CLU_080398_1_0_9"/>
<keyword evidence="3" id="KW-1185">Reference proteome</keyword>
<dbReference type="PROSITE" id="PS50234">
    <property type="entry name" value="VWFA"/>
    <property type="match status" value="1"/>
</dbReference>
<dbReference type="STRING" id="679201.HMPREF9334_00797"/>
<dbReference type="Gene3D" id="3.40.50.410">
    <property type="entry name" value="von Willebrand factor, type A domain"/>
    <property type="match status" value="1"/>
</dbReference>
<evidence type="ECO:0000313" key="3">
    <source>
        <dbReference type="Proteomes" id="UP000004129"/>
    </source>
</evidence>
<reference evidence="2 3" key="1">
    <citation type="submission" date="2011-08" db="EMBL/GenBank/DDBJ databases">
        <title>The Genome Sequence of Selenomonas infelix ATCC 43532.</title>
        <authorList>
            <consortium name="The Broad Institute Genome Sequencing Platform"/>
            <person name="Earl A."/>
            <person name="Ward D."/>
            <person name="Feldgarden M."/>
            <person name="Gevers D."/>
            <person name="Izard J."/>
            <person name="Blanton J.M."/>
            <person name="Baranova O.V."/>
            <person name="Dewhirst F.E."/>
            <person name="Young S.K."/>
            <person name="Zeng Q."/>
            <person name="Gargeya S."/>
            <person name="Fitzgerald M."/>
            <person name="Haas B."/>
            <person name="Abouelleil A."/>
            <person name="Alvarado L."/>
            <person name="Arachchi H.M."/>
            <person name="Berlin A."/>
            <person name="Brown A."/>
            <person name="Chapman S.B."/>
            <person name="Chen Z."/>
            <person name="Dunbar C."/>
            <person name="Freedman E."/>
            <person name="Gearin G."/>
            <person name="Gellesch M."/>
            <person name="Goldberg J."/>
            <person name="Griggs A."/>
            <person name="Gujja S."/>
            <person name="Heiman D."/>
            <person name="Howarth C."/>
            <person name="Larson L."/>
            <person name="Lui A."/>
            <person name="MacDonald P.J.P."/>
            <person name="Montmayeur A."/>
            <person name="Murphy C."/>
            <person name="Neiman D."/>
            <person name="Pearson M."/>
            <person name="Priest M."/>
            <person name="Roberts A."/>
            <person name="Saif S."/>
            <person name="Shea T."/>
            <person name="Shenoy N."/>
            <person name="Sisk P."/>
            <person name="Stolte C."/>
            <person name="Sykes S."/>
            <person name="Wortman J."/>
            <person name="Nusbaum C."/>
            <person name="Birren B."/>
        </authorList>
    </citation>
    <scope>NUCLEOTIDE SEQUENCE [LARGE SCALE GENOMIC DNA]</scope>
    <source>
        <strain evidence="2 3">ATCC 43532</strain>
    </source>
</reference>
<protein>
    <recommendedName>
        <fullName evidence="1">VWFA domain-containing protein</fullName>
    </recommendedName>
</protein>
<evidence type="ECO:0000259" key="1">
    <source>
        <dbReference type="PROSITE" id="PS50234"/>
    </source>
</evidence>
<evidence type="ECO:0000313" key="2">
    <source>
        <dbReference type="EMBL" id="EHG21380.1"/>
    </source>
</evidence>
<proteinExistence type="predicted"/>
<dbReference type="CDD" id="cd00198">
    <property type="entry name" value="vWFA"/>
    <property type="match status" value="1"/>
</dbReference>
<gene>
    <name evidence="2" type="ORF">HMPREF9334_00797</name>
</gene>
<dbReference type="PATRIC" id="fig|679201.3.peg.804"/>
<dbReference type="AlphaFoldDB" id="G5GNZ3"/>
<dbReference type="eggNOG" id="COG2304">
    <property type="taxonomic scope" value="Bacteria"/>
</dbReference>
<name>G5GNZ3_9FIRM</name>
<sequence length="251" mass="27655">MSLSVRPRVSLLLLYSEPSKRSYSIEEENIMAEEKTNGQTELVFILDRSGSMSGLESDTIGGFNGMLTQHRSEGGDVLVSTVLFDHENEVIHDRVRIADVPTLTSKEYYTRGCTALLDAMGDGIRHIKNVHKYARPEDRPARTMFIITTDGMENSSTRYTADQVRAMVKQQEEAGWEFVFLGANIDAVQVAGGLGIRAENAVEFACDAAGVRENFASLSHMTCAFAATGTVVPTWSRKISEHLAKQKSGRS</sequence>